<dbReference type="PRINTS" id="PR00598">
    <property type="entry name" value="HTHMARR"/>
</dbReference>
<sequence length="174" mass="19595">MEAHGRNCEMGERRPGFVIEEKLQGQLRACGHFLHYNMGQKVGQARILSVLLERGTITQRELQDILEVRSGSLSEILNKVEADGFIERSQSENDRRQMEVKLTEAGTEAASRLEEERGDMTSGLFSCLSGEEKKTLAELLDKLLDGWEGPERERGCRGRGHGRRMHGREAGQTL</sequence>
<name>A0A6N3H7T3_9FIRM</name>
<dbReference type="InterPro" id="IPR036388">
    <property type="entry name" value="WH-like_DNA-bd_sf"/>
</dbReference>
<feature type="region of interest" description="Disordered" evidence="4">
    <location>
        <begin position="150"/>
        <end position="174"/>
    </location>
</feature>
<keyword evidence="1" id="KW-0805">Transcription regulation</keyword>
<evidence type="ECO:0000313" key="6">
    <source>
        <dbReference type="EMBL" id="VYU72220.1"/>
    </source>
</evidence>
<dbReference type="PANTHER" id="PTHR42756:SF1">
    <property type="entry name" value="TRANSCRIPTIONAL REPRESSOR OF EMRAB OPERON"/>
    <property type="match status" value="1"/>
</dbReference>
<proteinExistence type="predicted"/>
<evidence type="ECO:0000256" key="2">
    <source>
        <dbReference type="ARBA" id="ARBA00023125"/>
    </source>
</evidence>
<evidence type="ECO:0000256" key="4">
    <source>
        <dbReference type="SAM" id="MobiDB-lite"/>
    </source>
</evidence>
<gene>
    <name evidence="6" type="primary">marR_2</name>
    <name evidence="6" type="ORF">CHLFYP18_02313</name>
</gene>
<dbReference type="PANTHER" id="PTHR42756">
    <property type="entry name" value="TRANSCRIPTIONAL REGULATOR, MARR"/>
    <property type="match status" value="1"/>
</dbReference>
<keyword evidence="2" id="KW-0238">DNA-binding</keyword>
<evidence type="ECO:0000256" key="1">
    <source>
        <dbReference type="ARBA" id="ARBA00023015"/>
    </source>
</evidence>
<accession>A0A6N3H7T3</accession>
<dbReference type="EMBL" id="CACRUH010000068">
    <property type="protein sequence ID" value="VYU72220.1"/>
    <property type="molecule type" value="Genomic_DNA"/>
</dbReference>
<evidence type="ECO:0000259" key="5">
    <source>
        <dbReference type="PROSITE" id="PS50995"/>
    </source>
</evidence>
<dbReference type="PROSITE" id="PS50995">
    <property type="entry name" value="HTH_MARR_2"/>
    <property type="match status" value="1"/>
</dbReference>
<protein>
    <submittedName>
        <fullName evidence="6">Multiple antibiotic resistance protein MarR</fullName>
    </submittedName>
</protein>
<organism evidence="6">
    <name type="scientific">Hungatella hathewayi</name>
    <dbReference type="NCBI Taxonomy" id="154046"/>
    <lineage>
        <taxon>Bacteria</taxon>
        <taxon>Bacillati</taxon>
        <taxon>Bacillota</taxon>
        <taxon>Clostridia</taxon>
        <taxon>Lachnospirales</taxon>
        <taxon>Lachnospiraceae</taxon>
        <taxon>Hungatella</taxon>
    </lineage>
</organism>
<feature type="compositionally biased region" description="Basic residues" evidence="4">
    <location>
        <begin position="157"/>
        <end position="166"/>
    </location>
</feature>
<dbReference type="Pfam" id="PF01047">
    <property type="entry name" value="MarR"/>
    <property type="match status" value="1"/>
</dbReference>
<reference evidence="6" key="1">
    <citation type="submission" date="2019-11" db="EMBL/GenBank/DDBJ databases">
        <authorList>
            <person name="Feng L."/>
        </authorList>
    </citation>
    <scope>NUCLEOTIDE SEQUENCE</scope>
    <source>
        <strain evidence="6">ChathewayiLFYP18</strain>
    </source>
</reference>
<dbReference type="RefSeq" id="WP_320952111.1">
    <property type="nucleotide sequence ID" value="NZ_CACRUH010000068.1"/>
</dbReference>
<keyword evidence="3" id="KW-0804">Transcription</keyword>
<dbReference type="AlphaFoldDB" id="A0A6N3H7T3"/>
<dbReference type="SMART" id="SM00347">
    <property type="entry name" value="HTH_MARR"/>
    <property type="match status" value="1"/>
</dbReference>
<dbReference type="SUPFAM" id="SSF46785">
    <property type="entry name" value="Winged helix' DNA-binding domain"/>
    <property type="match status" value="1"/>
</dbReference>
<feature type="domain" description="HTH marR-type" evidence="5">
    <location>
        <begin position="1"/>
        <end position="145"/>
    </location>
</feature>
<dbReference type="InterPro" id="IPR036390">
    <property type="entry name" value="WH_DNA-bd_sf"/>
</dbReference>
<dbReference type="Gene3D" id="1.10.10.10">
    <property type="entry name" value="Winged helix-like DNA-binding domain superfamily/Winged helix DNA-binding domain"/>
    <property type="match status" value="1"/>
</dbReference>
<evidence type="ECO:0000256" key="3">
    <source>
        <dbReference type="ARBA" id="ARBA00023163"/>
    </source>
</evidence>
<dbReference type="GO" id="GO:0003700">
    <property type="term" value="F:DNA-binding transcription factor activity"/>
    <property type="evidence" value="ECO:0007669"/>
    <property type="project" value="InterPro"/>
</dbReference>
<dbReference type="GO" id="GO:0003677">
    <property type="term" value="F:DNA binding"/>
    <property type="evidence" value="ECO:0007669"/>
    <property type="project" value="UniProtKB-KW"/>
</dbReference>
<dbReference type="InterPro" id="IPR000835">
    <property type="entry name" value="HTH_MarR-typ"/>
</dbReference>